<evidence type="ECO:0000256" key="1">
    <source>
        <dbReference type="SAM" id="MobiDB-lite"/>
    </source>
</evidence>
<name>A0A061RY72_9CHLO</name>
<feature type="non-terminal residue" evidence="2">
    <location>
        <position position="1"/>
    </location>
</feature>
<gene>
    <name evidence="2" type="ORF">TSPGSL018_22875</name>
</gene>
<dbReference type="EMBL" id="GBEZ01010130">
    <property type="protein sequence ID" value="JAC75516.1"/>
    <property type="molecule type" value="Transcribed_RNA"/>
</dbReference>
<sequence length="48" mass="4942">SMSRSAVCKNSGSLAGIDTLNQFSAKGNHVPNQGIATSSRELALDPIP</sequence>
<evidence type="ECO:0000313" key="2">
    <source>
        <dbReference type="EMBL" id="JAC75516.1"/>
    </source>
</evidence>
<dbReference type="AlphaFoldDB" id="A0A061RY72"/>
<proteinExistence type="predicted"/>
<reference evidence="2" key="1">
    <citation type="submission" date="2014-05" db="EMBL/GenBank/DDBJ databases">
        <title>The transcriptome of the halophilic microalga Tetraselmis sp. GSL018 isolated from the Great Salt Lake, Utah.</title>
        <authorList>
            <person name="Jinkerson R.E."/>
            <person name="D'Adamo S."/>
            <person name="Posewitz M.C."/>
        </authorList>
    </citation>
    <scope>NUCLEOTIDE SEQUENCE</scope>
    <source>
        <strain evidence="2">GSL018</strain>
    </source>
</reference>
<accession>A0A061RY72</accession>
<feature type="compositionally biased region" description="Polar residues" evidence="1">
    <location>
        <begin position="29"/>
        <end position="40"/>
    </location>
</feature>
<feature type="region of interest" description="Disordered" evidence="1">
    <location>
        <begin position="29"/>
        <end position="48"/>
    </location>
</feature>
<organism evidence="2">
    <name type="scientific">Tetraselmis sp. GSL018</name>
    <dbReference type="NCBI Taxonomy" id="582737"/>
    <lineage>
        <taxon>Eukaryota</taxon>
        <taxon>Viridiplantae</taxon>
        <taxon>Chlorophyta</taxon>
        <taxon>core chlorophytes</taxon>
        <taxon>Chlorodendrophyceae</taxon>
        <taxon>Chlorodendrales</taxon>
        <taxon>Chlorodendraceae</taxon>
        <taxon>Tetraselmis</taxon>
    </lineage>
</organism>
<protein>
    <submittedName>
        <fullName evidence="2">Uncharacterized protein</fullName>
    </submittedName>
</protein>